<evidence type="ECO:0000256" key="1">
    <source>
        <dbReference type="SAM" id="Coils"/>
    </source>
</evidence>
<evidence type="ECO:0000313" key="2">
    <source>
        <dbReference type="EMBL" id="KAK4471136.1"/>
    </source>
</evidence>
<protein>
    <submittedName>
        <fullName evidence="2">Uncharacterized protein</fullName>
    </submittedName>
</protein>
<proteinExistence type="predicted"/>
<reference evidence="2" key="1">
    <citation type="submission" date="2022-04" db="EMBL/GenBank/DDBJ databases">
        <authorList>
            <person name="Xu L."/>
            <person name="Lv Z."/>
        </authorList>
    </citation>
    <scope>NUCLEOTIDE SEQUENCE</scope>
    <source>
        <strain evidence="2">LV_2022a</strain>
    </source>
</reference>
<feature type="coiled-coil region" evidence="1">
    <location>
        <begin position="25"/>
        <end position="59"/>
    </location>
</feature>
<reference evidence="2" key="2">
    <citation type="journal article" date="2023" name="Infect Dis Poverty">
        <title>Chromosome-scale genome of the human blood fluke Schistosoma mekongi and its implications for public health.</title>
        <authorList>
            <person name="Zhou M."/>
            <person name="Xu L."/>
            <person name="Xu D."/>
            <person name="Chen W."/>
            <person name="Khan J."/>
            <person name="Hu Y."/>
            <person name="Huang H."/>
            <person name="Wei H."/>
            <person name="Zhang Y."/>
            <person name="Chusongsang P."/>
            <person name="Tanasarnprasert K."/>
            <person name="Hu X."/>
            <person name="Limpanont Y."/>
            <person name="Lv Z."/>
        </authorList>
    </citation>
    <scope>NUCLEOTIDE SEQUENCE</scope>
    <source>
        <strain evidence="2">LV_2022a</strain>
    </source>
</reference>
<dbReference type="EMBL" id="JALJAT010000003">
    <property type="protein sequence ID" value="KAK4471136.1"/>
    <property type="molecule type" value="Genomic_DNA"/>
</dbReference>
<keyword evidence="1" id="KW-0175">Coiled coil</keyword>
<organism evidence="2 3">
    <name type="scientific">Schistosoma mekongi</name>
    <name type="common">Parasitic worm</name>
    <dbReference type="NCBI Taxonomy" id="38744"/>
    <lineage>
        <taxon>Eukaryota</taxon>
        <taxon>Metazoa</taxon>
        <taxon>Spiralia</taxon>
        <taxon>Lophotrochozoa</taxon>
        <taxon>Platyhelminthes</taxon>
        <taxon>Trematoda</taxon>
        <taxon>Digenea</taxon>
        <taxon>Strigeidida</taxon>
        <taxon>Schistosomatoidea</taxon>
        <taxon>Schistosomatidae</taxon>
        <taxon>Schistosoma</taxon>
    </lineage>
</organism>
<comment type="caution">
    <text evidence="2">The sequence shown here is derived from an EMBL/GenBank/DDBJ whole genome shotgun (WGS) entry which is preliminary data.</text>
</comment>
<accession>A0AAE1ZBS4</accession>
<keyword evidence="3" id="KW-1185">Reference proteome</keyword>
<name>A0AAE1ZBS4_SCHME</name>
<dbReference type="Proteomes" id="UP001292079">
    <property type="component" value="Unassembled WGS sequence"/>
</dbReference>
<gene>
    <name evidence="2" type="ORF">MN116_005532</name>
</gene>
<evidence type="ECO:0000313" key="3">
    <source>
        <dbReference type="Proteomes" id="UP001292079"/>
    </source>
</evidence>
<dbReference type="AlphaFoldDB" id="A0AAE1ZBS4"/>
<sequence>MIIYRFVDHYLQMVDQTKKWSSTSNSDKQYLLREREDKLRNLENKYKLSKSRLKTIRAKSVEAESKYAYTRDNIANFLKESNTTDSQQFKETDRKISDTKEIIEDYTWDLENNKNKTYNTKDQSELRKLESDEAYFRRQISHYENVLEKLRLQRKTIMDSYLTKNDVLLNMRKSADSIIREYQLELRELLNLCKEVELQRFQVLELISPEKRIQFIETAMTNE</sequence>